<proteinExistence type="predicted"/>
<dbReference type="AlphaFoldDB" id="A0AAV4WF15"/>
<gene>
    <name evidence="1" type="ORF">CEXT_361511</name>
</gene>
<reference evidence="1 2" key="1">
    <citation type="submission" date="2021-06" db="EMBL/GenBank/DDBJ databases">
        <title>Caerostris extrusa draft genome.</title>
        <authorList>
            <person name="Kono N."/>
            <person name="Arakawa K."/>
        </authorList>
    </citation>
    <scope>NUCLEOTIDE SEQUENCE [LARGE SCALE GENOMIC DNA]</scope>
</reference>
<protein>
    <submittedName>
        <fullName evidence="1">Uncharacterized protein</fullName>
    </submittedName>
</protein>
<keyword evidence="2" id="KW-1185">Reference proteome</keyword>
<dbReference type="Proteomes" id="UP001054945">
    <property type="component" value="Unassembled WGS sequence"/>
</dbReference>
<evidence type="ECO:0000313" key="2">
    <source>
        <dbReference type="Proteomes" id="UP001054945"/>
    </source>
</evidence>
<accession>A0AAV4WF15</accession>
<sequence length="115" mass="13218">MHHFTSLEMRRVSVGCFGKMRRPTVGTKPAECHRSLKIRYGRRLEVKLWSVQVLPKIFDTLMAHSSVMSLKMNFLMMSSRVTADKAFTPDDTVLGNRECDLVMRCVATKKHNMAE</sequence>
<dbReference type="EMBL" id="BPLR01016109">
    <property type="protein sequence ID" value="GIY81322.1"/>
    <property type="molecule type" value="Genomic_DNA"/>
</dbReference>
<feature type="non-terminal residue" evidence="1">
    <location>
        <position position="115"/>
    </location>
</feature>
<evidence type="ECO:0000313" key="1">
    <source>
        <dbReference type="EMBL" id="GIY81322.1"/>
    </source>
</evidence>
<organism evidence="1 2">
    <name type="scientific">Caerostris extrusa</name>
    <name type="common">Bark spider</name>
    <name type="synonym">Caerostris bankana</name>
    <dbReference type="NCBI Taxonomy" id="172846"/>
    <lineage>
        <taxon>Eukaryota</taxon>
        <taxon>Metazoa</taxon>
        <taxon>Ecdysozoa</taxon>
        <taxon>Arthropoda</taxon>
        <taxon>Chelicerata</taxon>
        <taxon>Arachnida</taxon>
        <taxon>Araneae</taxon>
        <taxon>Araneomorphae</taxon>
        <taxon>Entelegynae</taxon>
        <taxon>Araneoidea</taxon>
        <taxon>Araneidae</taxon>
        <taxon>Caerostris</taxon>
    </lineage>
</organism>
<name>A0AAV4WF15_CAEEX</name>
<comment type="caution">
    <text evidence="1">The sequence shown here is derived from an EMBL/GenBank/DDBJ whole genome shotgun (WGS) entry which is preliminary data.</text>
</comment>